<dbReference type="Gene3D" id="1.10.10.10">
    <property type="entry name" value="Winged helix-like DNA-binding domain superfamily/Winged helix DNA-binding domain"/>
    <property type="match status" value="1"/>
</dbReference>
<comment type="caution">
    <text evidence="5">The sequence shown here is derived from an EMBL/GenBank/DDBJ whole genome shotgun (WGS) entry which is preliminary data.</text>
</comment>
<keyword evidence="3" id="KW-0804">Transcription</keyword>
<feature type="domain" description="HTH deoR-type" evidence="4">
    <location>
        <begin position="3"/>
        <end position="58"/>
    </location>
</feature>
<keyword evidence="1" id="KW-0805">Transcription regulation</keyword>
<gene>
    <name evidence="5" type="ORF">EPK99_01245</name>
</gene>
<dbReference type="EMBL" id="SBIP01000001">
    <property type="protein sequence ID" value="RWX80991.1"/>
    <property type="molecule type" value="Genomic_DNA"/>
</dbReference>
<keyword evidence="6" id="KW-1185">Reference proteome</keyword>
<evidence type="ECO:0000313" key="5">
    <source>
        <dbReference type="EMBL" id="RWX80991.1"/>
    </source>
</evidence>
<dbReference type="PANTHER" id="PTHR30363:SF55">
    <property type="entry name" value="HTH-TYPE TRANSCRIPTIONAL REGULATOR ULAR"/>
    <property type="match status" value="1"/>
</dbReference>
<dbReference type="SUPFAM" id="SSF100950">
    <property type="entry name" value="NagB/RpiA/CoA transferase-like"/>
    <property type="match status" value="1"/>
</dbReference>
<dbReference type="Pfam" id="PF00455">
    <property type="entry name" value="DeoRC"/>
    <property type="match status" value="1"/>
</dbReference>
<dbReference type="InterPro" id="IPR036388">
    <property type="entry name" value="WH-like_DNA-bd_sf"/>
</dbReference>
<dbReference type="InterPro" id="IPR050313">
    <property type="entry name" value="Carb_Metab_HTH_regulators"/>
</dbReference>
<dbReference type="RefSeq" id="WP_128440818.1">
    <property type="nucleotide sequence ID" value="NZ_SBIP01000001.1"/>
</dbReference>
<dbReference type="GO" id="GO:0003677">
    <property type="term" value="F:DNA binding"/>
    <property type="evidence" value="ECO:0007669"/>
    <property type="project" value="UniProtKB-KW"/>
</dbReference>
<evidence type="ECO:0000313" key="6">
    <source>
        <dbReference type="Proteomes" id="UP000287687"/>
    </source>
</evidence>
<dbReference type="OrthoDB" id="9816363at2"/>
<dbReference type="Pfam" id="PF08220">
    <property type="entry name" value="HTH_DeoR"/>
    <property type="match status" value="1"/>
</dbReference>
<dbReference type="PRINTS" id="PR00037">
    <property type="entry name" value="HTHLACR"/>
</dbReference>
<dbReference type="PROSITE" id="PS51000">
    <property type="entry name" value="HTH_DEOR_2"/>
    <property type="match status" value="1"/>
</dbReference>
<dbReference type="InterPro" id="IPR036390">
    <property type="entry name" value="WH_DNA-bd_sf"/>
</dbReference>
<evidence type="ECO:0000256" key="2">
    <source>
        <dbReference type="ARBA" id="ARBA00023125"/>
    </source>
</evidence>
<evidence type="ECO:0000259" key="4">
    <source>
        <dbReference type="PROSITE" id="PS51000"/>
    </source>
</evidence>
<proteinExistence type="predicted"/>
<accession>A0A3S3RL07</accession>
<dbReference type="Proteomes" id="UP000287687">
    <property type="component" value="Unassembled WGS sequence"/>
</dbReference>
<dbReference type="InterPro" id="IPR001034">
    <property type="entry name" value="DeoR_HTH"/>
</dbReference>
<dbReference type="InterPro" id="IPR014036">
    <property type="entry name" value="DeoR-like_C"/>
</dbReference>
<dbReference type="InterPro" id="IPR037171">
    <property type="entry name" value="NagB/RpiA_transferase-like"/>
</dbReference>
<protein>
    <submittedName>
        <fullName evidence="5">DeoR/GlpR transcriptional regulator</fullName>
    </submittedName>
</protein>
<evidence type="ECO:0000256" key="3">
    <source>
        <dbReference type="ARBA" id="ARBA00023163"/>
    </source>
</evidence>
<dbReference type="InterPro" id="IPR018356">
    <property type="entry name" value="Tscrpt_reg_HTH_DeoR_CS"/>
</dbReference>
<dbReference type="SMART" id="SM01134">
    <property type="entry name" value="DeoRC"/>
    <property type="match status" value="1"/>
</dbReference>
<reference evidence="5 6" key="1">
    <citation type="submission" date="2019-01" db="EMBL/GenBank/DDBJ databases">
        <title>The draft genome of Rhizobium sp. 24NR.</title>
        <authorList>
            <person name="Liu L."/>
            <person name="Liang L."/>
            <person name="Shi S."/>
            <person name="Xu L."/>
            <person name="Wang X."/>
            <person name="Li L."/>
            <person name="Zhang X."/>
        </authorList>
    </citation>
    <scope>NUCLEOTIDE SEQUENCE [LARGE SCALE GENOMIC DNA]</scope>
    <source>
        <strain evidence="5 6">24NR</strain>
    </source>
</reference>
<dbReference type="GO" id="GO:0003700">
    <property type="term" value="F:DNA-binding transcription factor activity"/>
    <property type="evidence" value="ECO:0007669"/>
    <property type="project" value="InterPro"/>
</dbReference>
<keyword evidence="2" id="KW-0238">DNA-binding</keyword>
<dbReference type="AlphaFoldDB" id="A0A3S3RL07"/>
<sequence>MSDADRHKIIMDMLRERPFASVRDLQECLGVSAATIRRDIDKLDEIGKARKVYGGISASEGAGAHRIAARSYDENRDMAVEAKRAIAETAAGLVRDGDSIIVHAGSTCYQLGLLLARRNVRIYTNSMPLAAYLGENGTCQLTIAGGDLYREPRIIHDPNTGPPSFFASRFFVGTQGIAPEGLFESHPLLAKVISELAACADEIVLLADSRKMSIQPRNLVLPLSRISTIVIDDGLSDAGAKMLEDAGIAIMIAGTSAANHGDAR</sequence>
<dbReference type="PROSITE" id="PS00894">
    <property type="entry name" value="HTH_DEOR_1"/>
    <property type="match status" value="1"/>
</dbReference>
<organism evidence="5 6">
    <name type="scientific">Neorhizobium lilium</name>
    <dbReference type="NCBI Taxonomy" id="2503024"/>
    <lineage>
        <taxon>Bacteria</taxon>
        <taxon>Pseudomonadati</taxon>
        <taxon>Pseudomonadota</taxon>
        <taxon>Alphaproteobacteria</taxon>
        <taxon>Hyphomicrobiales</taxon>
        <taxon>Rhizobiaceae</taxon>
        <taxon>Rhizobium/Agrobacterium group</taxon>
        <taxon>Neorhizobium</taxon>
    </lineage>
</organism>
<evidence type="ECO:0000256" key="1">
    <source>
        <dbReference type="ARBA" id="ARBA00023015"/>
    </source>
</evidence>
<dbReference type="SUPFAM" id="SSF46785">
    <property type="entry name" value="Winged helix' DNA-binding domain"/>
    <property type="match status" value="1"/>
</dbReference>
<dbReference type="PANTHER" id="PTHR30363">
    <property type="entry name" value="HTH-TYPE TRANSCRIPTIONAL REGULATOR SRLR-RELATED"/>
    <property type="match status" value="1"/>
</dbReference>
<name>A0A3S3RL07_9HYPH</name>
<dbReference type="SMART" id="SM00420">
    <property type="entry name" value="HTH_DEOR"/>
    <property type="match status" value="1"/>
</dbReference>